<sequence length="246" mass="25585">MLRSSAALSAFFCLGLFGCSASSSSTQGAVRSPQQADEPGPGDAAPTAWAEPSLDGLEARLSAAGAVELEFAIESSGAVESTLEGRLRWELGGAVELDAVGSFAGAEQQLAWRGSADAFEVLVAGALTASGPRPAGLEQAIVLGLTRQGLLHNLAMATAGAMPSYLEGQASTALGSADPKVGAVETLGEDEARPLHFGVRVDGQDVGEATLWFARDGLPVERRQTVHFPEGDMRVVERYTKWQLSE</sequence>
<reference evidence="3 4" key="1">
    <citation type="submission" date="2007-06" db="EMBL/GenBank/DDBJ databases">
        <authorList>
            <person name="Shimkets L."/>
            <person name="Ferriera S."/>
            <person name="Johnson J."/>
            <person name="Kravitz S."/>
            <person name="Beeson K."/>
            <person name="Sutton G."/>
            <person name="Rogers Y.-H."/>
            <person name="Friedman R."/>
            <person name="Frazier M."/>
            <person name="Venter J.C."/>
        </authorList>
    </citation>
    <scope>NUCLEOTIDE SEQUENCE [LARGE SCALE GENOMIC DNA]</scope>
    <source>
        <strain evidence="3 4">SIR-1</strain>
    </source>
</reference>
<keyword evidence="4" id="KW-1185">Reference proteome</keyword>
<feature type="signal peptide" evidence="2">
    <location>
        <begin position="1"/>
        <end position="21"/>
    </location>
</feature>
<feature type="chain" id="PRO_5002696994" description="Lipoprotein" evidence="2">
    <location>
        <begin position="22"/>
        <end position="246"/>
    </location>
</feature>
<organism evidence="3 4">
    <name type="scientific">Plesiocystis pacifica SIR-1</name>
    <dbReference type="NCBI Taxonomy" id="391625"/>
    <lineage>
        <taxon>Bacteria</taxon>
        <taxon>Pseudomonadati</taxon>
        <taxon>Myxococcota</taxon>
        <taxon>Polyangia</taxon>
        <taxon>Nannocystales</taxon>
        <taxon>Nannocystaceae</taxon>
        <taxon>Plesiocystis</taxon>
    </lineage>
</organism>
<protein>
    <recommendedName>
        <fullName evidence="5">Lipoprotein</fullName>
    </recommendedName>
</protein>
<evidence type="ECO:0000313" key="4">
    <source>
        <dbReference type="Proteomes" id="UP000005801"/>
    </source>
</evidence>
<dbReference type="RefSeq" id="WP_006969858.1">
    <property type="nucleotide sequence ID" value="NZ_ABCS01000006.1"/>
</dbReference>
<evidence type="ECO:0000256" key="1">
    <source>
        <dbReference type="SAM" id="MobiDB-lite"/>
    </source>
</evidence>
<evidence type="ECO:0000313" key="3">
    <source>
        <dbReference type="EMBL" id="EDM81043.1"/>
    </source>
</evidence>
<dbReference type="EMBL" id="ABCS01000006">
    <property type="protein sequence ID" value="EDM81043.1"/>
    <property type="molecule type" value="Genomic_DNA"/>
</dbReference>
<dbReference type="PROSITE" id="PS51257">
    <property type="entry name" value="PROKAR_LIPOPROTEIN"/>
    <property type="match status" value="1"/>
</dbReference>
<name>A6FZF9_9BACT</name>
<keyword evidence="2" id="KW-0732">Signal</keyword>
<proteinExistence type="predicted"/>
<comment type="caution">
    <text evidence="3">The sequence shown here is derived from an EMBL/GenBank/DDBJ whole genome shotgun (WGS) entry which is preliminary data.</text>
</comment>
<dbReference type="OrthoDB" id="9846210at2"/>
<feature type="region of interest" description="Disordered" evidence="1">
    <location>
        <begin position="27"/>
        <end position="46"/>
    </location>
</feature>
<accession>A6FZF9</accession>
<gene>
    <name evidence="3" type="ORF">PPSIR1_25726</name>
</gene>
<dbReference type="AlphaFoldDB" id="A6FZF9"/>
<evidence type="ECO:0008006" key="5">
    <source>
        <dbReference type="Google" id="ProtNLM"/>
    </source>
</evidence>
<evidence type="ECO:0000256" key="2">
    <source>
        <dbReference type="SAM" id="SignalP"/>
    </source>
</evidence>
<dbReference type="Proteomes" id="UP000005801">
    <property type="component" value="Unassembled WGS sequence"/>
</dbReference>